<proteinExistence type="predicted"/>
<keyword evidence="2" id="KW-1185">Reference proteome</keyword>
<dbReference type="EMBL" id="KZ820444">
    <property type="protein sequence ID" value="PWN47392.1"/>
    <property type="molecule type" value="Genomic_DNA"/>
</dbReference>
<dbReference type="Proteomes" id="UP000245626">
    <property type="component" value="Unassembled WGS sequence"/>
</dbReference>
<protein>
    <submittedName>
        <fullName evidence="1">Uncharacterized protein</fullName>
    </submittedName>
</protein>
<evidence type="ECO:0000313" key="2">
    <source>
        <dbReference type="Proteomes" id="UP000245626"/>
    </source>
</evidence>
<sequence>MPAFSNLKSMVTNSGSAKGGFTTGGGGGIQGGAPTTLPSSADDDELARFNLILRGCQIFFAVVMLLIAVVMASFQSKWVGSPSGLTGFLIFVAVASLVSSLVFLVVPVIYERSGYKTLKGLDRALKEVRVGLVINGIFTGLLLIVSVTQTISAYTSAGCKNPDNDPHAAKGKDGDAFRNALKGWCRDKRAQSAFCWFLWITWLLALLLFFRQWRTDRKQGPRIPPFVHPTDDSAFEPLGDDDDDDRGIMDEMHVQRYGGASYNPLSDIEAKYGFNTSSANNASSNPFEDRYQSAPPPTRPSYDYNAYADSHQSLPGGYQDRHHDDPYQQSGHGIPNAPPRLPDLGYSQAYR</sequence>
<name>A0ACD0NNM4_9BASI</name>
<accession>A0ACD0NNM4</accession>
<evidence type="ECO:0000313" key="1">
    <source>
        <dbReference type="EMBL" id="PWN47392.1"/>
    </source>
</evidence>
<reference evidence="1 2" key="1">
    <citation type="journal article" date="2018" name="Mol. Biol. Evol.">
        <title>Broad Genomic Sampling Reveals a Smut Pathogenic Ancestry of the Fungal Clade Ustilaginomycotina.</title>
        <authorList>
            <person name="Kijpornyongpan T."/>
            <person name="Mondo S.J."/>
            <person name="Barry K."/>
            <person name="Sandor L."/>
            <person name="Lee J."/>
            <person name="Lipzen A."/>
            <person name="Pangilinan J."/>
            <person name="LaButti K."/>
            <person name="Hainaut M."/>
            <person name="Henrissat B."/>
            <person name="Grigoriev I.V."/>
            <person name="Spatafora J.W."/>
            <person name="Aime M.C."/>
        </authorList>
    </citation>
    <scope>NUCLEOTIDE SEQUENCE [LARGE SCALE GENOMIC DNA]</scope>
    <source>
        <strain evidence="1 2">SA 807</strain>
    </source>
</reference>
<organism evidence="1 2">
    <name type="scientific">Violaceomyces palustris</name>
    <dbReference type="NCBI Taxonomy" id="1673888"/>
    <lineage>
        <taxon>Eukaryota</taxon>
        <taxon>Fungi</taxon>
        <taxon>Dikarya</taxon>
        <taxon>Basidiomycota</taxon>
        <taxon>Ustilaginomycotina</taxon>
        <taxon>Ustilaginomycetes</taxon>
        <taxon>Violaceomycetales</taxon>
        <taxon>Violaceomycetaceae</taxon>
        <taxon>Violaceomyces</taxon>
    </lineage>
</organism>
<gene>
    <name evidence="1" type="ORF">IE53DRAFT_390466</name>
</gene>